<organism evidence="2 3">
    <name type="scientific">Flavobacterium frigidimaris</name>
    <dbReference type="NCBI Taxonomy" id="262320"/>
    <lineage>
        <taxon>Bacteria</taxon>
        <taxon>Pseudomonadati</taxon>
        <taxon>Bacteroidota</taxon>
        <taxon>Flavobacteriia</taxon>
        <taxon>Flavobacteriales</taxon>
        <taxon>Flavobacteriaceae</taxon>
        <taxon>Flavobacterium</taxon>
    </lineage>
</organism>
<keyword evidence="3" id="KW-1185">Reference proteome</keyword>
<evidence type="ECO:0000256" key="1">
    <source>
        <dbReference type="SAM" id="SignalP"/>
    </source>
</evidence>
<proteinExistence type="predicted"/>
<comment type="caution">
    <text evidence="2">The sequence shown here is derived from an EMBL/GenBank/DDBJ whole genome shotgun (WGS) entry which is preliminary data.</text>
</comment>
<dbReference type="Proteomes" id="UP000198382">
    <property type="component" value="Unassembled WGS sequence"/>
</dbReference>
<feature type="chain" id="PRO_5047112206" description="Outer membrane protein beta-barrel domain-containing protein" evidence="1">
    <location>
        <begin position="19"/>
        <end position="411"/>
    </location>
</feature>
<name>A0ABX4BW15_FLAFR</name>
<evidence type="ECO:0000313" key="3">
    <source>
        <dbReference type="Proteomes" id="UP000198382"/>
    </source>
</evidence>
<protein>
    <recommendedName>
        <fullName evidence="4">Outer membrane protein beta-barrel domain-containing protein</fullName>
    </recommendedName>
</protein>
<keyword evidence="1" id="KW-0732">Signal</keyword>
<accession>A0ABX4BW15</accession>
<dbReference type="EMBL" id="MUGV01000001">
    <property type="protein sequence ID" value="OXA82495.1"/>
    <property type="molecule type" value="Genomic_DNA"/>
</dbReference>
<feature type="signal peptide" evidence="1">
    <location>
        <begin position="1"/>
        <end position="18"/>
    </location>
</feature>
<reference evidence="2 3" key="1">
    <citation type="submission" date="2016-11" db="EMBL/GenBank/DDBJ databases">
        <title>Whole genomes of Flavobacteriaceae.</title>
        <authorList>
            <person name="Stine C."/>
            <person name="Li C."/>
            <person name="Tadesse D."/>
        </authorList>
    </citation>
    <scope>NUCLEOTIDE SEQUENCE [LARGE SCALE GENOMIC DNA]</scope>
    <source>
        <strain evidence="2 3">DSM 15937</strain>
    </source>
</reference>
<gene>
    <name evidence="2" type="ORF">B0A65_00395</name>
</gene>
<dbReference type="RefSeq" id="WP_074660887.1">
    <property type="nucleotide sequence ID" value="NZ_MUGV01000001.1"/>
</dbReference>
<evidence type="ECO:0008006" key="4">
    <source>
        <dbReference type="Google" id="ProtNLM"/>
    </source>
</evidence>
<sequence>MKKLLLLTLFLYFSSINAQISFEKGYFISNNGIKTQCFIKNIDWYNNPVDFQYKISIDDNDIKTETITTVKEFSVENGASFKRATVKIDMSDNRLENITTTKNPVWKEETIFLKKLVEGKATLYYYLNKDMLRFFYETANVPTEQLVFKEYLSINDQTGARTTEENNYFKQQLFNNVQNENTSENEIKRLTYKTEPLVKYFLKYNDADAATIEKTISTKNKGIIYLKVSAGASFTSLTVDGAESSGYQNAKYENKTQPTFGLEGEYIFPFNKNKWSAFLGLFYQKYEDSKDYGVLYSVTNSQHVEHPSTVKYSGFSLPVGVRHYFFLNQNSKIFINAAYVVTLGGKFTYESKFVNLDGKAQGNFACGLGYNFKNKISTEIRYNASKNLLNNYMPFSTHYSSVDLLLSYTVF</sequence>
<evidence type="ECO:0000313" key="2">
    <source>
        <dbReference type="EMBL" id="OXA82495.1"/>
    </source>
</evidence>